<feature type="domain" description="Histidine kinase" evidence="9">
    <location>
        <begin position="227"/>
        <end position="438"/>
    </location>
</feature>
<dbReference type="InterPro" id="IPR050351">
    <property type="entry name" value="BphY/WalK/GraS-like"/>
</dbReference>
<keyword evidence="8" id="KW-0812">Transmembrane</keyword>
<dbReference type="PANTHER" id="PTHR42878:SF7">
    <property type="entry name" value="SENSOR HISTIDINE KINASE GLRK"/>
    <property type="match status" value="1"/>
</dbReference>
<keyword evidence="11" id="KW-1185">Reference proteome</keyword>
<name>A0A1N7JKW9_9FLAO</name>
<gene>
    <name evidence="10" type="ORF">SAMN05421639_10725</name>
</gene>
<keyword evidence="7" id="KW-0902">Two-component regulatory system</keyword>
<evidence type="ECO:0000256" key="8">
    <source>
        <dbReference type="SAM" id="Phobius"/>
    </source>
</evidence>
<dbReference type="GO" id="GO:0007234">
    <property type="term" value="P:osmosensory signaling via phosphorelay pathway"/>
    <property type="evidence" value="ECO:0007669"/>
    <property type="project" value="TreeGrafter"/>
</dbReference>
<evidence type="ECO:0000259" key="9">
    <source>
        <dbReference type="PROSITE" id="PS50109"/>
    </source>
</evidence>
<keyword evidence="6" id="KW-0067">ATP-binding</keyword>
<dbReference type="PRINTS" id="PR00344">
    <property type="entry name" value="BCTRLSENSOR"/>
</dbReference>
<evidence type="ECO:0000313" key="10">
    <source>
        <dbReference type="EMBL" id="SIS50013.1"/>
    </source>
</evidence>
<dbReference type="Proteomes" id="UP000186373">
    <property type="component" value="Unassembled WGS sequence"/>
</dbReference>
<dbReference type="OrthoDB" id="1931120at2"/>
<evidence type="ECO:0000256" key="2">
    <source>
        <dbReference type="ARBA" id="ARBA00012438"/>
    </source>
</evidence>
<dbReference type="SUPFAM" id="SSF55874">
    <property type="entry name" value="ATPase domain of HSP90 chaperone/DNA topoisomerase II/histidine kinase"/>
    <property type="match status" value="1"/>
</dbReference>
<dbReference type="EC" id="2.7.13.3" evidence="2"/>
<dbReference type="GO" id="GO:0030295">
    <property type="term" value="F:protein kinase activator activity"/>
    <property type="evidence" value="ECO:0007669"/>
    <property type="project" value="TreeGrafter"/>
</dbReference>
<protein>
    <recommendedName>
        <fullName evidence="2">histidine kinase</fullName>
        <ecNumber evidence="2">2.7.13.3</ecNumber>
    </recommendedName>
</protein>
<dbReference type="GO" id="GO:0005524">
    <property type="term" value="F:ATP binding"/>
    <property type="evidence" value="ECO:0007669"/>
    <property type="project" value="UniProtKB-KW"/>
</dbReference>
<keyword evidence="8" id="KW-0472">Membrane</keyword>
<dbReference type="InterPro" id="IPR005467">
    <property type="entry name" value="His_kinase_dom"/>
</dbReference>
<organism evidence="10 11">
    <name type="scientific">Chryseobacterium shigense</name>
    <dbReference type="NCBI Taxonomy" id="297244"/>
    <lineage>
        <taxon>Bacteria</taxon>
        <taxon>Pseudomonadati</taxon>
        <taxon>Bacteroidota</taxon>
        <taxon>Flavobacteriia</taxon>
        <taxon>Flavobacteriales</taxon>
        <taxon>Weeksellaceae</taxon>
        <taxon>Chryseobacterium group</taxon>
        <taxon>Chryseobacterium</taxon>
    </lineage>
</organism>
<evidence type="ECO:0000256" key="1">
    <source>
        <dbReference type="ARBA" id="ARBA00000085"/>
    </source>
</evidence>
<dbReference type="PROSITE" id="PS50109">
    <property type="entry name" value="HIS_KIN"/>
    <property type="match status" value="1"/>
</dbReference>
<evidence type="ECO:0000313" key="11">
    <source>
        <dbReference type="Proteomes" id="UP000186373"/>
    </source>
</evidence>
<feature type="transmembrane region" description="Helical" evidence="8">
    <location>
        <begin position="6"/>
        <end position="27"/>
    </location>
</feature>
<evidence type="ECO:0000256" key="6">
    <source>
        <dbReference type="ARBA" id="ARBA00022840"/>
    </source>
</evidence>
<dbReference type="SMART" id="SM00387">
    <property type="entry name" value="HATPase_c"/>
    <property type="match status" value="1"/>
</dbReference>
<keyword evidence="8" id="KW-1133">Transmembrane helix</keyword>
<dbReference type="RefSeq" id="WP_076509963.1">
    <property type="nucleotide sequence ID" value="NZ_FTNY01000007.1"/>
</dbReference>
<dbReference type="PANTHER" id="PTHR42878">
    <property type="entry name" value="TWO-COMPONENT HISTIDINE KINASE"/>
    <property type="match status" value="1"/>
</dbReference>
<dbReference type="EMBL" id="FTNY01000007">
    <property type="protein sequence ID" value="SIS50013.1"/>
    <property type="molecule type" value="Genomic_DNA"/>
</dbReference>
<sequence length="438" mass="50967">MSKNNYIWLIYISLAIVCGISSYHFFLLEKWINVLLFSTLTLILILLTNSAFLSQTSKTEKIIQSIIKKDFSLFPREENSELMSSSVRLYYQSKNEHLSLSSYKLLYESILDQIDTGLMILSDTGKEWKVFYVNPIFLNILEIPKYHSWKLYATKIPEFYKIIEETNYESSQEFLDISIRQNAKQSFSLRTKQVKNVQHSFYIITLESVQKIIEQKEKLAWNNLMKVISHELLNTLTPVNSLIQNLEYISNQETVSKEDQEEMKESLMIITSKSKELLNFVDNYRQVAELPKPIFKNVSLKKITESAVDFLKHEFEKNHIKIVLDLEEHFVFADVKMIERSLINLYLNAISALSEREDKMITTSIKSQNNRVILTLTDNGSGITNEIKNKIFLPFFTTRNGGSGIGLTLSKSIMEAHRGYLIYHAQEEGSSFEMWFLP</sequence>
<evidence type="ECO:0000256" key="4">
    <source>
        <dbReference type="ARBA" id="ARBA00022741"/>
    </source>
</evidence>
<dbReference type="Pfam" id="PF02518">
    <property type="entry name" value="HATPase_c"/>
    <property type="match status" value="1"/>
</dbReference>
<feature type="transmembrane region" description="Helical" evidence="8">
    <location>
        <begin position="34"/>
        <end position="53"/>
    </location>
</feature>
<dbReference type="Gene3D" id="1.10.287.130">
    <property type="match status" value="1"/>
</dbReference>
<dbReference type="AlphaFoldDB" id="A0A1N7JKW9"/>
<keyword evidence="4" id="KW-0547">Nucleotide-binding</keyword>
<reference evidence="11" key="1">
    <citation type="submission" date="2017-01" db="EMBL/GenBank/DDBJ databases">
        <authorList>
            <person name="Varghese N."/>
            <person name="Submissions S."/>
        </authorList>
    </citation>
    <scope>NUCLEOTIDE SEQUENCE [LARGE SCALE GENOMIC DNA]</scope>
    <source>
        <strain evidence="11">DSM 17126</strain>
    </source>
</reference>
<dbReference type="InterPro" id="IPR036890">
    <property type="entry name" value="HATPase_C_sf"/>
</dbReference>
<evidence type="ECO:0000256" key="7">
    <source>
        <dbReference type="ARBA" id="ARBA00023012"/>
    </source>
</evidence>
<dbReference type="GO" id="GO:0004673">
    <property type="term" value="F:protein histidine kinase activity"/>
    <property type="evidence" value="ECO:0007669"/>
    <property type="project" value="UniProtKB-EC"/>
</dbReference>
<keyword evidence="5 10" id="KW-0418">Kinase</keyword>
<proteinExistence type="predicted"/>
<evidence type="ECO:0000256" key="3">
    <source>
        <dbReference type="ARBA" id="ARBA00022679"/>
    </source>
</evidence>
<keyword evidence="3" id="KW-0808">Transferase</keyword>
<dbReference type="GO" id="GO:0000156">
    <property type="term" value="F:phosphorelay response regulator activity"/>
    <property type="evidence" value="ECO:0007669"/>
    <property type="project" value="TreeGrafter"/>
</dbReference>
<dbReference type="Gene3D" id="3.30.565.10">
    <property type="entry name" value="Histidine kinase-like ATPase, C-terminal domain"/>
    <property type="match status" value="1"/>
</dbReference>
<comment type="catalytic activity">
    <reaction evidence="1">
        <text>ATP + protein L-histidine = ADP + protein N-phospho-L-histidine.</text>
        <dbReference type="EC" id="2.7.13.3"/>
    </reaction>
</comment>
<evidence type="ECO:0000256" key="5">
    <source>
        <dbReference type="ARBA" id="ARBA00022777"/>
    </source>
</evidence>
<accession>A0A1N7JKW9</accession>
<dbReference type="InterPro" id="IPR003594">
    <property type="entry name" value="HATPase_dom"/>
</dbReference>
<dbReference type="InterPro" id="IPR004358">
    <property type="entry name" value="Sig_transdc_His_kin-like_C"/>
</dbReference>